<evidence type="ECO:0000313" key="4">
    <source>
        <dbReference type="Proteomes" id="UP001501446"/>
    </source>
</evidence>
<evidence type="ECO:0000313" key="3">
    <source>
        <dbReference type="EMBL" id="GAA4698988.1"/>
    </source>
</evidence>
<accession>A0ABP8X450</accession>
<keyword evidence="2" id="KW-0812">Transmembrane</keyword>
<proteinExistence type="predicted"/>
<feature type="region of interest" description="Disordered" evidence="1">
    <location>
        <begin position="1"/>
        <end position="55"/>
    </location>
</feature>
<comment type="caution">
    <text evidence="3">The sequence shown here is derived from an EMBL/GenBank/DDBJ whole genome shotgun (WGS) entry which is preliminary data.</text>
</comment>
<protein>
    <submittedName>
        <fullName evidence="3">Uncharacterized protein</fullName>
    </submittedName>
</protein>
<organism evidence="3 4">
    <name type="scientific">Kocuria gwangalliensis</name>
    <dbReference type="NCBI Taxonomy" id="501592"/>
    <lineage>
        <taxon>Bacteria</taxon>
        <taxon>Bacillati</taxon>
        <taxon>Actinomycetota</taxon>
        <taxon>Actinomycetes</taxon>
        <taxon>Micrococcales</taxon>
        <taxon>Micrococcaceae</taxon>
        <taxon>Kocuria</taxon>
    </lineage>
</organism>
<dbReference type="RefSeq" id="WP_345311162.1">
    <property type="nucleotide sequence ID" value="NZ_BAABLN010000023.1"/>
</dbReference>
<gene>
    <name evidence="3" type="ORF">GCM10025781_16420</name>
</gene>
<evidence type="ECO:0000256" key="2">
    <source>
        <dbReference type="SAM" id="Phobius"/>
    </source>
</evidence>
<keyword evidence="2" id="KW-0472">Membrane</keyword>
<keyword evidence="2" id="KW-1133">Transmembrane helix</keyword>
<dbReference type="Pfam" id="PF20088">
    <property type="entry name" value="DUF6480"/>
    <property type="match status" value="1"/>
</dbReference>
<sequence length="85" mass="8977">MSDINPQNPRPDREQLAAATNEDSGYSIEGDTPPAEGLGVGDTNNELDVDRPGDRSKGKITVVVLAVLVAVFVILAIIGRVIGFM</sequence>
<dbReference type="EMBL" id="BAABLN010000023">
    <property type="protein sequence ID" value="GAA4698988.1"/>
    <property type="molecule type" value="Genomic_DNA"/>
</dbReference>
<name>A0ABP8X450_9MICC</name>
<feature type="transmembrane region" description="Helical" evidence="2">
    <location>
        <begin position="60"/>
        <end position="82"/>
    </location>
</feature>
<reference evidence="4" key="1">
    <citation type="journal article" date="2019" name="Int. J. Syst. Evol. Microbiol.">
        <title>The Global Catalogue of Microorganisms (GCM) 10K type strain sequencing project: providing services to taxonomists for standard genome sequencing and annotation.</title>
        <authorList>
            <consortium name="The Broad Institute Genomics Platform"/>
            <consortium name="The Broad Institute Genome Sequencing Center for Infectious Disease"/>
            <person name="Wu L."/>
            <person name="Ma J."/>
        </authorList>
    </citation>
    <scope>NUCLEOTIDE SEQUENCE [LARGE SCALE GENOMIC DNA]</scope>
    <source>
        <strain evidence="4">JCM 18958</strain>
    </source>
</reference>
<dbReference type="Proteomes" id="UP001501446">
    <property type="component" value="Unassembled WGS sequence"/>
</dbReference>
<evidence type="ECO:0000256" key="1">
    <source>
        <dbReference type="SAM" id="MobiDB-lite"/>
    </source>
</evidence>
<keyword evidence="4" id="KW-1185">Reference proteome</keyword>
<dbReference type="InterPro" id="IPR045512">
    <property type="entry name" value="DUF6480"/>
</dbReference>